<feature type="signal peptide" evidence="3">
    <location>
        <begin position="1"/>
        <end position="16"/>
    </location>
</feature>
<dbReference type="GO" id="GO:0042302">
    <property type="term" value="F:structural constituent of cuticle"/>
    <property type="evidence" value="ECO:0007669"/>
    <property type="project" value="UniProtKB-UniRule"/>
</dbReference>
<sequence>MFKILALVLLVSAARAAPPAYHQAYEESGPAQYEFAYAIADPHTGDYHSQQEHRDGKSVVGQYSLHEADGTVRIVKYSDDGHGFNAVVERQGNPSEASAGYKNVAVPQYRY</sequence>
<dbReference type="STRING" id="77166.N6T7M2"/>
<feature type="chain" id="PRO_5010971727" evidence="3">
    <location>
        <begin position="17"/>
        <end position="111"/>
    </location>
</feature>
<accession>N6T7M2</accession>
<keyword evidence="3" id="KW-0732">Signal</keyword>
<dbReference type="InterPro" id="IPR051217">
    <property type="entry name" value="Insect_Cuticle_Struc_Prot"/>
</dbReference>
<feature type="non-terminal residue" evidence="4">
    <location>
        <position position="1"/>
    </location>
</feature>
<dbReference type="Proteomes" id="UP000030742">
    <property type="component" value="Unassembled WGS sequence"/>
</dbReference>
<evidence type="ECO:0000313" key="9">
    <source>
        <dbReference type="Proteomes" id="UP000030742"/>
    </source>
</evidence>
<dbReference type="EnsemblMetazoa" id="XM_019906089.1">
    <property type="protein sequence ID" value="XP_019761648.1"/>
    <property type="gene ID" value="LOC109538719"/>
</dbReference>
<evidence type="ECO:0000313" key="8">
    <source>
        <dbReference type="Proteomes" id="UP000019118"/>
    </source>
</evidence>
<dbReference type="EMBL" id="KB630123">
    <property type="protein sequence ID" value="ERL83413.1"/>
    <property type="molecule type" value="Genomic_DNA"/>
</dbReference>
<evidence type="ECO:0000256" key="3">
    <source>
        <dbReference type="SAM" id="SignalP"/>
    </source>
</evidence>
<dbReference type="EMBL" id="KB631675">
    <property type="protein sequence ID" value="ERL85315.1"/>
    <property type="molecule type" value="Genomic_DNA"/>
</dbReference>
<dbReference type="GO" id="GO:0031012">
    <property type="term" value="C:extracellular matrix"/>
    <property type="evidence" value="ECO:0007669"/>
    <property type="project" value="TreeGrafter"/>
</dbReference>
<dbReference type="PANTHER" id="PTHR12236:SF95">
    <property type="entry name" value="CUTICULAR PROTEIN 76BD, ISOFORM C-RELATED"/>
    <property type="match status" value="1"/>
</dbReference>
<dbReference type="HOGENOM" id="CLU_075165_4_2_1"/>
<dbReference type="KEGG" id="dpa:109538719"/>
<dbReference type="EMBL" id="KB740984">
    <property type="protein sequence ID" value="ENN76219.1"/>
    <property type="molecule type" value="Genomic_DNA"/>
</dbReference>
<evidence type="ECO:0000313" key="7">
    <source>
        <dbReference type="EnsemblMetazoa" id="XP_019761648.1"/>
    </source>
</evidence>
<dbReference type="OrthoDB" id="6748312at2759"/>
<dbReference type="InterPro" id="IPR000618">
    <property type="entry name" value="Insect_cuticle"/>
</dbReference>
<dbReference type="Proteomes" id="UP000019118">
    <property type="component" value="Unassembled WGS sequence"/>
</dbReference>
<reference evidence="8 9" key="1">
    <citation type="journal article" date="2013" name="Genome Biol.">
        <title>Draft genome of the mountain pine beetle, Dendroctonus ponderosae Hopkins, a major forest pest.</title>
        <authorList>
            <person name="Keeling C.I."/>
            <person name="Yuen M.M."/>
            <person name="Liao N.Y."/>
            <person name="Docking T.R."/>
            <person name="Chan S.K."/>
            <person name="Taylor G.A."/>
            <person name="Palmquist D.L."/>
            <person name="Jackman S.D."/>
            <person name="Nguyen A."/>
            <person name="Li M."/>
            <person name="Henderson H."/>
            <person name="Janes J.K."/>
            <person name="Zhao Y."/>
            <person name="Pandoh P."/>
            <person name="Moore R."/>
            <person name="Sperling F.A."/>
            <person name="Huber D.P."/>
            <person name="Birol I."/>
            <person name="Jones S.J."/>
            <person name="Bohlmann J."/>
        </authorList>
    </citation>
    <scope>NUCLEOTIDE SEQUENCE</scope>
</reference>
<dbReference type="PROSITE" id="PS51155">
    <property type="entry name" value="CHIT_BIND_RR_2"/>
    <property type="match status" value="1"/>
</dbReference>
<proteinExistence type="predicted"/>
<keyword evidence="8" id="KW-1185">Reference proteome</keyword>
<evidence type="ECO:0000313" key="5">
    <source>
        <dbReference type="EMBL" id="ERL83413.1"/>
    </source>
</evidence>
<keyword evidence="1 2" id="KW-0193">Cuticle</keyword>
<evidence type="ECO:0000313" key="6">
    <source>
        <dbReference type="EMBL" id="ERL85315.1"/>
    </source>
</evidence>
<dbReference type="PANTHER" id="PTHR12236">
    <property type="entry name" value="STRUCTURAL CONTITUENT OF CUTICLE"/>
    <property type="match status" value="1"/>
</dbReference>
<dbReference type="Pfam" id="PF00379">
    <property type="entry name" value="Chitin_bind_4"/>
    <property type="match status" value="1"/>
</dbReference>
<protein>
    <submittedName>
        <fullName evidence="4 7">Uncharacterized protein</fullName>
    </submittedName>
</protein>
<evidence type="ECO:0000313" key="4">
    <source>
        <dbReference type="EMBL" id="ENN76219.1"/>
    </source>
</evidence>
<organism evidence="4">
    <name type="scientific">Dendroctonus ponderosae</name>
    <name type="common">Mountain pine beetle</name>
    <dbReference type="NCBI Taxonomy" id="77166"/>
    <lineage>
        <taxon>Eukaryota</taxon>
        <taxon>Metazoa</taxon>
        <taxon>Ecdysozoa</taxon>
        <taxon>Arthropoda</taxon>
        <taxon>Hexapoda</taxon>
        <taxon>Insecta</taxon>
        <taxon>Pterygota</taxon>
        <taxon>Neoptera</taxon>
        <taxon>Endopterygota</taxon>
        <taxon>Coleoptera</taxon>
        <taxon>Polyphaga</taxon>
        <taxon>Cucujiformia</taxon>
        <taxon>Curculionidae</taxon>
        <taxon>Scolytinae</taxon>
        <taxon>Dendroctonus</taxon>
    </lineage>
</organism>
<dbReference type="AlphaFoldDB" id="N6T7M2"/>
<reference evidence="7" key="2">
    <citation type="submission" date="2024-08" db="UniProtKB">
        <authorList>
            <consortium name="EnsemblMetazoa"/>
        </authorList>
    </citation>
    <scope>IDENTIFICATION</scope>
</reference>
<gene>
    <name evidence="7" type="primary">109538719</name>
    <name evidence="5" type="ORF">D910_00375</name>
    <name evidence="6" type="ORF">D910_02735</name>
    <name evidence="4" type="ORF">YQE_07186</name>
</gene>
<dbReference type="GO" id="GO:0005615">
    <property type="term" value="C:extracellular space"/>
    <property type="evidence" value="ECO:0007669"/>
    <property type="project" value="TreeGrafter"/>
</dbReference>
<evidence type="ECO:0000256" key="2">
    <source>
        <dbReference type="PROSITE-ProRule" id="PRU00497"/>
    </source>
</evidence>
<dbReference type="OMA" id="YEFAYAI"/>
<name>N6T7M2_DENPD</name>
<evidence type="ECO:0000256" key="1">
    <source>
        <dbReference type="ARBA" id="ARBA00022460"/>
    </source>
</evidence>